<sequence length="163" mass="18453">MPPRKPHPRSGRFHGGPQRGGQKGGRCPQRTLSGCWGHRWQLSYGQGNPVRPEARSTGQEHWEAHRCGWRAVCGSALWLRSASALRRWLRSRLRRRLRRAGPALLTWNLGPGTGNASRLTHCTSTQETVRENQFGPSEPFESSSPELLGVLIEWDAQQMKRIE</sequence>
<evidence type="ECO:0000256" key="1">
    <source>
        <dbReference type="SAM" id="MobiDB-lite"/>
    </source>
</evidence>
<dbReference type="AlphaFoldDB" id="A0AAV7VBJ8"/>
<keyword evidence="3" id="KW-1185">Reference proteome</keyword>
<feature type="region of interest" description="Disordered" evidence="1">
    <location>
        <begin position="1"/>
        <end position="28"/>
    </location>
</feature>
<dbReference type="Proteomes" id="UP001066276">
    <property type="component" value="Chromosome 2_1"/>
</dbReference>
<evidence type="ECO:0000313" key="2">
    <source>
        <dbReference type="EMBL" id="KAJ1197771.1"/>
    </source>
</evidence>
<reference evidence="2" key="1">
    <citation type="journal article" date="2022" name="bioRxiv">
        <title>Sequencing and chromosome-scale assembly of the giantPleurodeles waltlgenome.</title>
        <authorList>
            <person name="Brown T."/>
            <person name="Elewa A."/>
            <person name="Iarovenko S."/>
            <person name="Subramanian E."/>
            <person name="Araus A.J."/>
            <person name="Petzold A."/>
            <person name="Susuki M."/>
            <person name="Suzuki K.-i.T."/>
            <person name="Hayashi T."/>
            <person name="Toyoda A."/>
            <person name="Oliveira C."/>
            <person name="Osipova E."/>
            <person name="Leigh N.D."/>
            <person name="Simon A."/>
            <person name="Yun M.H."/>
        </authorList>
    </citation>
    <scope>NUCLEOTIDE SEQUENCE</scope>
    <source>
        <strain evidence="2">20211129_DDA</strain>
        <tissue evidence="2">Liver</tissue>
    </source>
</reference>
<evidence type="ECO:0000313" key="3">
    <source>
        <dbReference type="Proteomes" id="UP001066276"/>
    </source>
</evidence>
<feature type="compositionally biased region" description="Basic residues" evidence="1">
    <location>
        <begin position="1"/>
        <end position="12"/>
    </location>
</feature>
<feature type="compositionally biased region" description="Gly residues" evidence="1">
    <location>
        <begin position="13"/>
        <end position="24"/>
    </location>
</feature>
<accession>A0AAV7VBJ8</accession>
<name>A0AAV7VBJ8_PLEWA</name>
<protein>
    <submittedName>
        <fullName evidence="2">Uncharacterized protein</fullName>
    </submittedName>
</protein>
<gene>
    <name evidence="2" type="ORF">NDU88_001619</name>
</gene>
<dbReference type="EMBL" id="JANPWB010000003">
    <property type="protein sequence ID" value="KAJ1197771.1"/>
    <property type="molecule type" value="Genomic_DNA"/>
</dbReference>
<comment type="caution">
    <text evidence="2">The sequence shown here is derived from an EMBL/GenBank/DDBJ whole genome shotgun (WGS) entry which is preliminary data.</text>
</comment>
<proteinExistence type="predicted"/>
<organism evidence="2 3">
    <name type="scientific">Pleurodeles waltl</name>
    <name type="common">Iberian ribbed newt</name>
    <dbReference type="NCBI Taxonomy" id="8319"/>
    <lineage>
        <taxon>Eukaryota</taxon>
        <taxon>Metazoa</taxon>
        <taxon>Chordata</taxon>
        <taxon>Craniata</taxon>
        <taxon>Vertebrata</taxon>
        <taxon>Euteleostomi</taxon>
        <taxon>Amphibia</taxon>
        <taxon>Batrachia</taxon>
        <taxon>Caudata</taxon>
        <taxon>Salamandroidea</taxon>
        <taxon>Salamandridae</taxon>
        <taxon>Pleurodelinae</taxon>
        <taxon>Pleurodeles</taxon>
    </lineage>
</organism>